<dbReference type="AlphaFoldDB" id="A0AAD8ADT2"/>
<dbReference type="Proteomes" id="UP001233999">
    <property type="component" value="Unassembled WGS sequence"/>
</dbReference>
<reference evidence="1" key="1">
    <citation type="journal article" date="2023" name="IScience">
        <title>Live-bearing cockroach genome reveals convergent evolutionary mechanisms linked to viviparity in insects and beyond.</title>
        <authorList>
            <person name="Fouks B."/>
            <person name="Harrison M.C."/>
            <person name="Mikhailova A.A."/>
            <person name="Marchal E."/>
            <person name="English S."/>
            <person name="Carruthers M."/>
            <person name="Jennings E.C."/>
            <person name="Chiamaka E.L."/>
            <person name="Frigard R.A."/>
            <person name="Pippel M."/>
            <person name="Attardo G.M."/>
            <person name="Benoit J.B."/>
            <person name="Bornberg-Bauer E."/>
            <person name="Tobe S.S."/>
        </authorList>
    </citation>
    <scope>NUCLEOTIDE SEQUENCE</scope>
    <source>
        <strain evidence="1">Stay&amp;Tobe</strain>
    </source>
</reference>
<proteinExistence type="predicted"/>
<reference evidence="1" key="2">
    <citation type="submission" date="2023-05" db="EMBL/GenBank/DDBJ databases">
        <authorList>
            <person name="Fouks B."/>
        </authorList>
    </citation>
    <scope>NUCLEOTIDE SEQUENCE</scope>
    <source>
        <strain evidence="1">Stay&amp;Tobe</strain>
        <tissue evidence="1">Testes</tissue>
    </source>
</reference>
<gene>
    <name evidence="1" type="ORF">L9F63_012219</name>
</gene>
<organism evidence="1 2">
    <name type="scientific">Diploptera punctata</name>
    <name type="common">Pacific beetle cockroach</name>
    <dbReference type="NCBI Taxonomy" id="6984"/>
    <lineage>
        <taxon>Eukaryota</taxon>
        <taxon>Metazoa</taxon>
        <taxon>Ecdysozoa</taxon>
        <taxon>Arthropoda</taxon>
        <taxon>Hexapoda</taxon>
        <taxon>Insecta</taxon>
        <taxon>Pterygota</taxon>
        <taxon>Neoptera</taxon>
        <taxon>Polyneoptera</taxon>
        <taxon>Dictyoptera</taxon>
        <taxon>Blattodea</taxon>
        <taxon>Blaberoidea</taxon>
        <taxon>Blaberidae</taxon>
        <taxon>Diplopterinae</taxon>
        <taxon>Diploptera</taxon>
    </lineage>
</organism>
<evidence type="ECO:0000313" key="2">
    <source>
        <dbReference type="Proteomes" id="UP001233999"/>
    </source>
</evidence>
<feature type="non-terminal residue" evidence="1">
    <location>
        <position position="109"/>
    </location>
</feature>
<keyword evidence="2" id="KW-1185">Reference proteome</keyword>
<evidence type="ECO:0000313" key="1">
    <source>
        <dbReference type="EMBL" id="KAJ9596761.1"/>
    </source>
</evidence>
<dbReference type="EMBL" id="JASPKZ010001962">
    <property type="protein sequence ID" value="KAJ9596761.1"/>
    <property type="molecule type" value="Genomic_DNA"/>
</dbReference>
<accession>A0AAD8ADT2</accession>
<sequence length="109" mass="12692">IPIFFTFFPREFLPLEEPEFLQDPDILLVFPLGVGEKVFLPLEEPDILQDPDILQIFPLGVGENVVFSLRSRGICCFSLGSRFFPRESRKILTPLFFWFSPRESGKILW</sequence>
<feature type="non-terminal residue" evidence="1">
    <location>
        <position position="1"/>
    </location>
</feature>
<protein>
    <submittedName>
        <fullName evidence="1">Uncharacterized protein</fullName>
    </submittedName>
</protein>
<comment type="caution">
    <text evidence="1">The sequence shown here is derived from an EMBL/GenBank/DDBJ whole genome shotgun (WGS) entry which is preliminary data.</text>
</comment>
<name>A0AAD8ADT2_DIPPU</name>